<comment type="caution">
    <text evidence="3">The sequence shown here is derived from an EMBL/GenBank/DDBJ whole genome shotgun (WGS) entry which is preliminary data.</text>
</comment>
<accession>A0ABR9YRJ9</accession>
<evidence type="ECO:0000313" key="4">
    <source>
        <dbReference type="Proteomes" id="UP000662701"/>
    </source>
</evidence>
<evidence type="ECO:0000256" key="2">
    <source>
        <dbReference type="ARBA" id="ARBA00022679"/>
    </source>
</evidence>
<reference evidence="3" key="2">
    <citation type="submission" date="2020-11" db="EMBL/GenBank/DDBJ databases">
        <title>Description of novel Gluconobacter species.</title>
        <authorList>
            <person name="Cleenwerck I."/>
            <person name="Cnockaert M."/>
            <person name="Borremans W."/>
            <person name="Wieme A.D."/>
            <person name="De Vuyst L."/>
            <person name="Vandamme P."/>
        </authorList>
    </citation>
    <scope>NUCLEOTIDE SEQUENCE</scope>
    <source>
        <strain evidence="3">LMG 1745</strain>
    </source>
</reference>
<evidence type="ECO:0000313" key="3">
    <source>
        <dbReference type="EMBL" id="MBF0886985.1"/>
    </source>
</evidence>
<keyword evidence="2" id="KW-0808">Transferase</keyword>
<dbReference type="CDD" id="cd03789">
    <property type="entry name" value="GT9_LPS_heptosyltransferase"/>
    <property type="match status" value="1"/>
</dbReference>
<dbReference type="SUPFAM" id="SSF53756">
    <property type="entry name" value="UDP-Glycosyltransferase/glycogen phosphorylase"/>
    <property type="match status" value="1"/>
</dbReference>
<name>A0ABR9YRJ9_9PROT</name>
<evidence type="ECO:0000256" key="1">
    <source>
        <dbReference type="ARBA" id="ARBA00022676"/>
    </source>
</evidence>
<organism evidence="3 4">
    <name type="scientific">Gluconobacter cadivus</name>
    <dbReference type="NCBI Taxonomy" id="2728101"/>
    <lineage>
        <taxon>Bacteria</taxon>
        <taxon>Pseudomonadati</taxon>
        <taxon>Pseudomonadota</taxon>
        <taxon>Alphaproteobacteria</taxon>
        <taxon>Acetobacterales</taxon>
        <taxon>Acetobacteraceae</taxon>
        <taxon>Gluconobacter</taxon>
    </lineage>
</organism>
<gene>
    <name evidence="3" type="ORF">HKD19_00285</name>
</gene>
<dbReference type="Proteomes" id="UP000662701">
    <property type="component" value="Unassembled WGS sequence"/>
</dbReference>
<dbReference type="RefSeq" id="WP_194261017.1">
    <property type="nucleotide sequence ID" value="NZ_JABCQH010000001.1"/>
</dbReference>
<reference evidence="3" key="1">
    <citation type="submission" date="2020-04" db="EMBL/GenBank/DDBJ databases">
        <authorList>
            <person name="Sombolestani A."/>
        </authorList>
    </citation>
    <scope>NUCLEOTIDE SEQUENCE</scope>
    <source>
        <strain evidence="3">LMG 1745</strain>
    </source>
</reference>
<keyword evidence="1" id="KW-0328">Glycosyltransferase</keyword>
<dbReference type="InterPro" id="IPR002201">
    <property type="entry name" value="Glyco_trans_9"/>
</dbReference>
<sequence length="406" mass="45420">MHSDDILHSHDWQYGNGSRSLFGIAERWSDLPAYQAFNKKVPLERILLIKADAIGDFILSLDAMLAMRQAFPNAHLTLACGPWNVEIARALDFFDEIHVVNFFESRADIPRPPFSVKLLNGLEKKFFDLIVDVRIDIDTRVMFPHLQATYKCGFDSGSHKLNQMMTMWLPHAMPPGTDMNLGMHQTLLMKRLADSVIGLFRTSPDIGRLLRERLAQPAAVDLGFAQGRIVVAINTSSGRLVKNWPLSRYQSLISWLCNKMKVAVFLLGGPDQKEDSDYLLETCRTPFLASFIGQTTLRESMDLLTRADLYIGNDTGLTHMAARMGVSSVSIFSGIDPTAMWAPVGEDVTVLRVPTPCSSCHILQLKDCNHNHSCILDITQEDVRAAVRNKIIAAHRRRMTTGVIGA</sequence>
<dbReference type="PANTHER" id="PTHR30160">
    <property type="entry name" value="TETRAACYLDISACCHARIDE 4'-KINASE-RELATED"/>
    <property type="match status" value="1"/>
</dbReference>
<dbReference type="Gene3D" id="3.40.50.2000">
    <property type="entry name" value="Glycogen Phosphorylase B"/>
    <property type="match status" value="2"/>
</dbReference>
<protein>
    <submittedName>
        <fullName evidence="3">Glycosyltransferase family 9 protein</fullName>
    </submittedName>
</protein>
<dbReference type="EMBL" id="JABCQH010000001">
    <property type="protein sequence ID" value="MBF0886985.1"/>
    <property type="molecule type" value="Genomic_DNA"/>
</dbReference>
<keyword evidence="4" id="KW-1185">Reference proteome</keyword>
<proteinExistence type="predicted"/>
<dbReference type="InterPro" id="IPR051199">
    <property type="entry name" value="LPS_LOS_Heptosyltrfase"/>
</dbReference>
<dbReference type="Pfam" id="PF01075">
    <property type="entry name" value="Glyco_transf_9"/>
    <property type="match status" value="1"/>
</dbReference>